<accession>A0A1W0WKF7</accession>
<reference evidence="12" key="1">
    <citation type="submission" date="2017-01" db="EMBL/GenBank/DDBJ databases">
        <title>Comparative genomics of anhydrobiosis in the tardigrade Hypsibius dujardini.</title>
        <authorList>
            <person name="Yoshida Y."/>
            <person name="Koutsovoulos G."/>
            <person name="Laetsch D."/>
            <person name="Stevens L."/>
            <person name="Kumar S."/>
            <person name="Horikawa D."/>
            <person name="Ishino K."/>
            <person name="Komine S."/>
            <person name="Tomita M."/>
            <person name="Blaxter M."/>
            <person name="Arakawa K."/>
        </authorList>
    </citation>
    <scope>NUCLEOTIDE SEQUENCE [LARGE SCALE GENOMIC DNA]</scope>
    <source>
        <strain evidence="12">Z151</strain>
    </source>
</reference>
<dbReference type="Pfam" id="PF08318">
    <property type="entry name" value="COG4_m"/>
    <property type="match status" value="1"/>
</dbReference>
<keyword evidence="9" id="KW-0175">Coiled coil</keyword>
<dbReference type="GO" id="GO:0000139">
    <property type="term" value="C:Golgi membrane"/>
    <property type="evidence" value="ECO:0007669"/>
    <property type="project" value="UniProtKB-SubCell"/>
</dbReference>
<dbReference type="Pfam" id="PF20663">
    <property type="entry name" value="COG4_N"/>
    <property type="match status" value="1"/>
</dbReference>
<comment type="similarity">
    <text evidence="2">Belongs to the COG4 family.</text>
</comment>
<evidence type="ECO:0000256" key="3">
    <source>
        <dbReference type="ARBA" id="ARBA00020975"/>
    </source>
</evidence>
<evidence type="ECO:0000256" key="8">
    <source>
        <dbReference type="ARBA" id="ARBA00031340"/>
    </source>
</evidence>
<feature type="coiled-coil region" evidence="9">
    <location>
        <begin position="13"/>
        <end position="109"/>
    </location>
</feature>
<dbReference type="EMBL" id="MTYJ01000086">
    <property type="protein sequence ID" value="OQV15659.1"/>
    <property type="molecule type" value="Genomic_DNA"/>
</dbReference>
<dbReference type="OrthoDB" id="47059at2759"/>
<evidence type="ECO:0000259" key="10">
    <source>
        <dbReference type="SMART" id="SM00762"/>
    </source>
</evidence>
<dbReference type="GO" id="GO:0006890">
    <property type="term" value="P:retrograde vesicle-mediated transport, Golgi to endoplasmic reticulum"/>
    <property type="evidence" value="ECO:0007669"/>
    <property type="project" value="TreeGrafter"/>
</dbReference>
<keyword evidence="6" id="KW-0333">Golgi apparatus</keyword>
<proteinExistence type="inferred from homology"/>
<dbReference type="Pfam" id="PF20662">
    <property type="entry name" value="COG4_C"/>
    <property type="match status" value="1"/>
</dbReference>
<dbReference type="InterPro" id="IPR013167">
    <property type="entry name" value="COG4_M"/>
</dbReference>
<evidence type="ECO:0000256" key="4">
    <source>
        <dbReference type="ARBA" id="ARBA00022448"/>
    </source>
</evidence>
<keyword evidence="12" id="KW-1185">Reference proteome</keyword>
<evidence type="ECO:0000256" key="6">
    <source>
        <dbReference type="ARBA" id="ARBA00023034"/>
    </source>
</evidence>
<evidence type="ECO:0000256" key="2">
    <source>
        <dbReference type="ARBA" id="ARBA00009215"/>
    </source>
</evidence>
<keyword evidence="5" id="KW-0653">Protein transport</keyword>
<sequence length="756" mass="86436">MPRQGPPLAYMHRDEAVQALEKLIQEEEQLAVEIESLLIKKPEIQKTEKELQEIRESLAVLEADSQHMTQTLAFSAQLAESVSGKIRHLDRAKQRVEESLQRIEDILDLRFCTEGVQLAMQNEEYEVAAGHIHRFLKMDESVLFRSAEDMQQQNSLQASLALLHDAQQSLKTIIVAKFDEALNTGDLANVERLFKIFPLLNLHDVGLKKFCTYLCSNIADKAQTMLEHAQKTLQDPNQKKSSTFFVELITKLVEAVAQVVEMYQPLVETYYGSGHLLHFVRFLQTECDRQGLKVVDEFVKHRRFTERARQIRVLVRKTMKSASGGLHSVIDPLELDALLVEATLMNTRVDLYLRFIRKKLMSDFDALDSTKREKENRLKEMNAFLSGCQLSRTMQELIGDYITIEEYYMRQSMKKAISMEQVEEKALTSTMVDDVFFVVRKSIRRALSSASVDGICAILNHAVSLLQEDFADVLHAKLKNNNYVAYTIDLSQAYYSMLGTSTPVDMNLYDKNRKAYLAHLNDADVSMEYLKRLGETLETETSSLLPDISEHDKEKIRNTLQDLTQATHAFQVVVDFGISQLHTAILKPRIKPLVDAFNSVSHDISDEDYGAYEAADPFVENFVFNVRTLLGFFETALRKSNFDLLVKYVGAEIADQLEKAVLKQKYSRLGGIQLDKEVRSLLQYLSSITSWSIRDKFARITQVATILNVDSLVEFQDLWNPSSGITLAWRVTPSEARQILSLRSDFRSDEIKRLKL</sequence>
<evidence type="ECO:0000256" key="9">
    <source>
        <dbReference type="SAM" id="Coils"/>
    </source>
</evidence>
<protein>
    <recommendedName>
        <fullName evidence="3">Conserved oligomeric Golgi complex subunit 4</fullName>
    </recommendedName>
    <alternativeName>
        <fullName evidence="8">Component of oligomeric Golgi complex 4</fullName>
    </alternativeName>
</protein>
<dbReference type="Gene3D" id="1.20.58.1970">
    <property type="match status" value="1"/>
</dbReference>
<comment type="caution">
    <text evidence="11">The sequence shown here is derived from an EMBL/GenBank/DDBJ whole genome shotgun (WGS) entry which is preliminary data.</text>
</comment>
<dbReference type="GO" id="GO:0007030">
    <property type="term" value="P:Golgi organization"/>
    <property type="evidence" value="ECO:0007669"/>
    <property type="project" value="TreeGrafter"/>
</dbReference>
<dbReference type="SMART" id="SM00762">
    <property type="entry name" value="Cog4"/>
    <property type="match status" value="1"/>
</dbReference>
<keyword evidence="4" id="KW-0813">Transport</keyword>
<keyword evidence="7" id="KW-0472">Membrane</keyword>
<dbReference type="InterPro" id="IPR048680">
    <property type="entry name" value="COG4_N"/>
</dbReference>
<evidence type="ECO:0000313" key="12">
    <source>
        <dbReference type="Proteomes" id="UP000192578"/>
    </source>
</evidence>
<gene>
    <name evidence="11" type="ORF">BV898_10246</name>
</gene>
<dbReference type="PANTHER" id="PTHR24016:SF0">
    <property type="entry name" value="CONSERVED OLIGOMERIC GOLGI COMPLEX SUBUNIT 4"/>
    <property type="match status" value="1"/>
</dbReference>
<name>A0A1W0WKF7_HYPEX</name>
<dbReference type="Gene3D" id="1.10.287.1060">
    <property type="entry name" value="ESAT-6-like"/>
    <property type="match status" value="1"/>
</dbReference>
<dbReference type="InterPro" id="IPR048684">
    <property type="entry name" value="COG4_C"/>
</dbReference>
<organism evidence="11 12">
    <name type="scientific">Hypsibius exemplaris</name>
    <name type="common">Freshwater tardigrade</name>
    <dbReference type="NCBI Taxonomy" id="2072580"/>
    <lineage>
        <taxon>Eukaryota</taxon>
        <taxon>Metazoa</taxon>
        <taxon>Ecdysozoa</taxon>
        <taxon>Tardigrada</taxon>
        <taxon>Eutardigrada</taxon>
        <taxon>Parachela</taxon>
        <taxon>Hypsibioidea</taxon>
        <taxon>Hypsibiidae</taxon>
        <taxon>Hypsibius</taxon>
    </lineage>
</organism>
<dbReference type="GO" id="GO:0017119">
    <property type="term" value="C:Golgi transport complex"/>
    <property type="evidence" value="ECO:0007669"/>
    <property type="project" value="TreeGrafter"/>
</dbReference>
<dbReference type="InterPro" id="IPR048682">
    <property type="entry name" value="COG4"/>
</dbReference>
<dbReference type="Proteomes" id="UP000192578">
    <property type="component" value="Unassembled WGS sequence"/>
</dbReference>
<evidence type="ECO:0000256" key="1">
    <source>
        <dbReference type="ARBA" id="ARBA00004395"/>
    </source>
</evidence>
<feature type="domain" description="COG4 transport protein middle alpha-helical bundle" evidence="10">
    <location>
        <begin position="163"/>
        <end position="479"/>
    </location>
</feature>
<evidence type="ECO:0000256" key="5">
    <source>
        <dbReference type="ARBA" id="ARBA00022927"/>
    </source>
</evidence>
<evidence type="ECO:0000313" key="11">
    <source>
        <dbReference type="EMBL" id="OQV15659.1"/>
    </source>
</evidence>
<dbReference type="AlphaFoldDB" id="A0A1W0WKF7"/>
<dbReference type="GO" id="GO:0015031">
    <property type="term" value="P:protein transport"/>
    <property type="evidence" value="ECO:0007669"/>
    <property type="project" value="UniProtKB-KW"/>
</dbReference>
<dbReference type="PANTHER" id="PTHR24016">
    <property type="entry name" value="CONSERVED OLIGOMERIC GOLGI COMPLEX SUBUNIT 4"/>
    <property type="match status" value="1"/>
</dbReference>
<comment type="subcellular location">
    <subcellularLocation>
        <location evidence="1">Golgi apparatus membrane</location>
        <topology evidence="1">Peripheral membrane protein</topology>
    </subcellularLocation>
</comment>
<evidence type="ECO:0000256" key="7">
    <source>
        <dbReference type="ARBA" id="ARBA00023136"/>
    </source>
</evidence>